<dbReference type="Proteomes" id="UP000054843">
    <property type="component" value="Unassembled WGS sequence"/>
</dbReference>
<comment type="caution">
    <text evidence="1">The sequence shown here is derived from an EMBL/GenBank/DDBJ whole genome shotgun (WGS) entry which is preliminary data.</text>
</comment>
<reference evidence="1 2" key="1">
    <citation type="submission" date="2015-01" db="EMBL/GenBank/DDBJ databases">
        <title>Evolution of Trichinella species and genotypes.</title>
        <authorList>
            <person name="Korhonen P.K."/>
            <person name="Edoardo P."/>
            <person name="Giuseppe L.R."/>
            <person name="Gasser R.B."/>
        </authorList>
    </citation>
    <scope>NUCLEOTIDE SEQUENCE [LARGE SCALE GENOMIC DNA]</scope>
    <source>
        <strain evidence="1">ISS1980</strain>
    </source>
</reference>
<dbReference type="EMBL" id="JYDO01000836">
    <property type="protein sequence ID" value="KRZ64723.1"/>
    <property type="molecule type" value="Genomic_DNA"/>
</dbReference>
<protein>
    <submittedName>
        <fullName evidence="1">Uncharacterized protein</fullName>
    </submittedName>
</protein>
<evidence type="ECO:0000313" key="1">
    <source>
        <dbReference type="EMBL" id="KRZ64723.1"/>
    </source>
</evidence>
<organism evidence="1 2">
    <name type="scientific">Trichinella papuae</name>
    <dbReference type="NCBI Taxonomy" id="268474"/>
    <lineage>
        <taxon>Eukaryota</taxon>
        <taxon>Metazoa</taxon>
        <taxon>Ecdysozoa</taxon>
        <taxon>Nematoda</taxon>
        <taxon>Enoplea</taxon>
        <taxon>Dorylaimia</taxon>
        <taxon>Trichinellida</taxon>
        <taxon>Trichinellidae</taxon>
        <taxon>Trichinella</taxon>
    </lineage>
</organism>
<evidence type="ECO:0000313" key="2">
    <source>
        <dbReference type="Proteomes" id="UP000054843"/>
    </source>
</evidence>
<accession>A0A0V1LZ01</accession>
<gene>
    <name evidence="1" type="ORF">T10_4969</name>
</gene>
<feature type="non-terminal residue" evidence="1">
    <location>
        <position position="1"/>
    </location>
</feature>
<proteinExistence type="predicted"/>
<keyword evidence="2" id="KW-1185">Reference proteome</keyword>
<sequence>LNRRLVGVVPMEYGVQFLLRSDPNWTVTQKHLL</sequence>
<name>A0A0V1LZ01_9BILA</name>
<dbReference type="AlphaFoldDB" id="A0A0V1LZ01"/>